<name>A0ABT0LDE5_9GAMM</name>
<evidence type="ECO:0000313" key="2">
    <source>
        <dbReference type="Proteomes" id="UP001203423"/>
    </source>
</evidence>
<dbReference type="Proteomes" id="UP001203423">
    <property type="component" value="Unassembled WGS sequence"/>
</dbReference>
<evidence type="ECO:0008006" key="3">
    <source>
        <dbReference type="Google" id="ProtNLM"/>
    </source>
</evidence>
<evidence type="ECO:0000313" key="1">
    <source>
        <dbReference type="EMBL" id="MCL1125731.1"/>
    </source>
</evidence>
<proteinExistence type="predicted"/>
<dbReference type="EMBL" id="JAKIKS010000058">
    <property type="protein sequence ID" value="MCL1125731.1"/>
    <property type="molecule type" value="Genomic_DNA"/>
</dbReference>
<reference evidence="1 2" key="1">
    <citation type="submission" date="2022-01" db="EMBL/GenBank/DDBJ databases">
        <title>Whole genome-based taxonomy of the Shewanellaceae.</title>
        <authorList>
            <person name="Martin-Rodriguez A.J."/>
        </authorList>
    </citation>
    <scope>NUCLEOTIDE SEQUENCE [LARGE SCALE GENOMIC DNA]</scope>
    <source>
        <strain evidence="1 2">DSM 17177</strain>
    </source>
</reference>
<keyword evidence="2" id="KW-1185">Reference proteome</keyword>
<organism evidence="1 2">
    <name type="scientific">Shewanella surugensis</name>
    <dbReference type="NCBI Taxonomy" id="212020"/>
    <lineage>
        <taxon>Bacteria</taxon>
        <taxon>Pseudomonadati</taxon>
        <taxon>Pseudomonadota</taxon>
        <taxon>Gammaproteobacteria</taxon>
        <taxon>Alteromonadales</taxon>
        <taxon>Shewanellaceae</taxon>
        <taxon>Shewanella</taxon>
    </lineage>
</organism>
<gene>
    <name evidence="1" type="ORF">L2764_14925</name>
</gene>
<comment type="caution">
    <text evidence="1">The sequence shown here is derived from an EMBL/GenBank/DDBJ whole genome shotgun (WGS) entry which is preliminary data.</text>
</comment>
<dbReference type="RefSeq" id="WP_248941045.1">
    <property type="nucleotide sequence ID" value="NZ_JAKIKS010000058.1"/>
</dbReference>
<accession>A0ABT0LDE5</accession>
<protein>
    <recommendedName>
        <fullName evidence="3">DUF3019 domain-containing protein</fullName>
    </recommendedName>
</protein>
<sequence>MFIINKLLLSILIITPLSITRLHAMENCSESKKAEILQTVSQTDNTVSVACHLTLNSEDVITKKILLQGESTSNVKLYCNNALIDLTIGINAGIILESDDAITIQSEKTSDNAWSVPQTLPLQIAILKAVSTRV</sequence>